<accession>A0A1M7SQQ5</accession>
<dbReference type="InterPro" id="IPR036097">
    <property type="entry name" value="HisK_dim/P_sf"/>
</dbReference>
<dbReference type="InterPro" id="IPR050351">
    <property type="entry name" value="BphY/WalK/GraS-like"/>
</dbReference>
<protein>
    <recommendedName>
        <fullName evidence="3">histidine kinase</fullName>
        <ecNumber evidence="3">2.7.13.3</ecNumber>
    </recommendedName>
</protein>
<dbReference type="SMART" id="SM00388">
    <property type="entry name" value="HisKA"/>
    <property type="match status" value="1"/>
</dbReference>
<evidence type="ECO:0000313" key="11">
    <source>
        <dbReference type="Proteomes" id="UP000184097"/>
    </source>
</evidence>
<feature type="domain" description="Histidine kinase" evidence="9">
    <location>
        <begin position="120"/>
        <end position="331"/>
    </location>
</feature>
<dbReference type="GO" id="GO:0000155">
    <property type="term" value="F:phosphorelay sensor kinase activity"/>
    <property type="evidence" value="ECO:0007669"/>
    <property type="project" value="InterPro"/>
</dbReference>
<dbReference type="PANTHER" id="PTHR45453">
    <property type="entry name" value="PHOSPHATE REGULON SENSOR PROTEIN PHOR"/>
    <property type="match status" value="1"/>
</dbReference>
<dbReference type="SUPFAM" id="SSF55874">
    <property type="entry name" value="ATPase domain of HSP90 chaperone/DNA topoisomerase II/histidine kinase"/>
    <property type="match status" value="1"/>
</dbReference>
<dbReference type="GO" id="GO:0016036">
    <property type="term" value="P:cellular response to phosphate starvation"/>
    <property type="evidence" value="ECO:0007669"/>
    <property type="project" value="TreeGrafter"/>
</dbReference>
<dbReference type="SUPFAM" id="SSF47384">
    <property type="entry name" value="Homodimeric domain of signal transducing histidine kinase"/>
    <property type="match status" value="1"/>
</dbReference>
<dbReference type="Proteomes" id="UP000184097">
    <property type="component" value="Unassembled WGS sequence"/>
</dbReference>
<dbReference type="InterPro" id="IPR005467">
    <property type="entry name" value="His_kinase_dom"/>
</dbReference>
<dbReference type="GO" id="GO:0005886">
    <property type="term" value="C:plasma membrane"/>
    <property type="evidence" value="ECO:0007669"/>
    <property type="project" value="TreeGrafter"/>
</dbReference>
<dbReference type="PROSITE" id="PS50109">
    <property type="entry name" value="HIS_KIN"/>
    <property type="match status" value="1"/>
</dbReference>
<keyword evidence="7" id="KW-0902">Two-component regulatory system</keyword>
<evidence type="ECO:0000313" key="10">
    <source>
        <dbReference type="EMBL" id="SHN60782.1"/>
    </source>
</evidence>
<evidence type="ECO:0000256" key="3">
    <source>
        <dbReference type="ARBA" id="ARBA00012438"/>
    </source>
</evidence>
<organism evidence="10 11">
    <name type="scientific">Butyrivibrio hungatei DSM 14810</name>
    <dbReference type="NCBI Taxonomy" id="1121132"/>
    <lineage>
        <taxon>Bacteria</taxon>
        <taxon>Bacillati</taxon>
        <taxon>Bacillota</taxon>
        <taxon>Clostridia</taxon>
        <taxon>Lachnospirales</taxon>
        <taxon>Lachnospiraceae</taxon>
        <taxon>Butyrivibrio</taxon>
    </lineage>
</organism>
<evidence type="ECO:0000256" key="7">
    <source>
        <dbReference type="ARBA" id="ARBA00023012"/>
    </source>
</evidence>
<evidence type="ECO:0000256" key="8">
    <source>
        <dbReference type="SAM" id="Phobius"/>
    </source>
</evidence>
<dbReference type="InterPro" id="IPR036890">
    <property type="entry name" value="HATPase_C_sf"/>
</dbReference>
<proteinExistence type="predicted"/>
<dbReference type="AlphaFoldDB" id="A0A1M7SQQ5"/>
<sequence length="332" mass="37567">MGNNKDFKVMTEVEIALTLILSVMGVIFVGIKAGIIIMITGVLILVINYNFTKRRYSEIEKLNSYLEKVLSGDYAPEILDQKEGELSILKSNIYKATTTLKYQKELLTEDKVRLANAIADISHQLKTPLTSMMVMNDLLQTEDDQNKRNEFLKTQSDQLDRMNWLIQTLLKLSKIDAGTITMKKEEVTATSIVKEIVKPFEIQMELKGINYSSFDSDMILSCDKNWTIEAIQNIVKNCIEHMGENDELKIEAEETNIYKQIIVSDTGCGIAKQDFPHIFERFYKGKNAGKDSVGIGLALAKTIISSQRGDILVESTEGVGTTFYIRFFKTII</sequence>
<feature type="transmembrane region" description="Helical" evidence="8">
    <location>
        <begin position="15"/>
        <end position="47"/>
    </location>
</feature>
<dbReference type="PANTHER" id="PTHR45453:SF1">
    <property type="entry name" value="PHOSPHATE REGULON SENSOR PROTEIN PHOR"/>
    <property type="match status" value="1"/>
</dbReference>
<dbReference type="CDD" id="cd00082">
    <property type="entry name" value="HisKA"/>
    <property type="match status" value="1"/>
</dbReference>
<keyword evidence="5" id="KW-0808">Transferase</keyword>
<dbReference type="Pfam" id="PF02518">
    <property type="entry name" value="HATPase_c"/>
    <property type="match status" value="1"/>
</dbReference>
<dbReference type="RefSeq" id="WP_072704160.1">
    <property type="nucleotide sequence ID" value="NZ_FRDH01000009.1"/>
</dbReference>
<dbReference type="InterPro" id="IPR003594">
    <property type="entry name" value="HATPase_dom"/>
</dbReference>
<keyword evidence="4" id="KW-0597">Phosphoprotein</keyword>
<comment type="subcellular location">
    <subcellularLocation>
        <location evidence="2">Membrane</location>
    </subcellularLocation>
</comment>
<gene>
    <name evidence="10" type="ORF">SAMN02745247_02248</name>
</gene>
<dbReference type="Gene3D" id="3.30.565.10">
    <property type="entry name" value="Histidine kinase-like ATPase, C-terminal domain"/>
    <property type="match status" value="1"/>
</dbReference>
<evidence type="ECO:0000256" key="1">
    <source>
        <dbReference type="ARBA" id="ARBA00000085"/>
    </source>
</evidence>
<dbReference type="CDD" id="cd00075">
    <property type="entry name" value="HATPase"/>
    <property type="match status" value="1"/>
</dbReference>
<dbReference type="GO" id="GO:0004721">
    <property type="term" value="F:phosphoprotein phosphatase activity"/>
    <property type="evidence" value="ECO:0007669"/>
    <property type="project" value="TreeGrafter"/>
</dbReference>
<evidence type="ECO:0000256" key="4">
    <source>
        <dbReference type="ARBA" id="ARBA00022553"/>
    </source>
</evidence>
<evidence type="ECO:0000256" key="5">
    <source>
        <dbReference type="ARBA" id="ARBA00022679"/>
    </source>
</evidence>
<reference evidence="10 11" key="1">
    <citation type="submission" date="2016-12" db="EMBL/GenBank/DDBJ databases">
        <authorList>
            <person name="Song W.-J."/>
            <person name="Kurnit D.M."/>
        </authorList>
    </citation>
    <scope>NUCLEOTIDE SEQUENCE [LARGE SCALE GENOMIC DNA]</scope>
    <source>
        <strain evidence="10 11">DSM 14810</strain>
    </source>
</reference>
<keyword evidence="8" id="KW-0812">Transmembrane</keyword>
<keyword evidence="8" id="KW-1133">Transmembrane helix</keyword>
<evidence type="ECO:0000256" key="6">
    <source>
        <dbReference type="ARBA" id="ARBA00022777"/>
    </source>
</evidence>
<name>A0A1M7SQQ5_9FIRM</name>
<dbReference type="InterPro" id="IPR004358">
    <property type="entry name" value="Sig_transdc_His_kin-like_C"/>
</dbReference>
<evidence type="ECO:0000256" key="2">
    <source>
        <dbReference type="ARBA" id="ARBA00004370"/>
    </source>
</evidence>
<keyword evidence="8" id="KW-0472">Membrane</keyword>
<keyword evidence="6 10" id="KW-0418">Kinase</keyword>
<dbReference type="InterPro" id="IPR003661">
    <property type="entry name" value="HisK_dim/P_dom"/>
</dbReference>
<dbReference type="SMART" id="SM00387">
    <property type="entry name" value="HATPase_c"/>
    <property type="match status" value="1"/>
</dbReference>
<dbReference type="EC" id="2.7.13.3" evidence="3"/>
<dbReference type="EMBL" id="FRDH01000009">
    <property type="protein sequence ID" value="SHN60782.1"/>
    <property type="molecule type" value="Genomic_DNA"/>
</dbReference>
<evidence type="ECO:0000259" key="9">
    <source>
        <dbReference type="PROSITE" id="PS50109"/>
    </source>
</evidence>
<dbReference type="PRINTS" id="PR00344">
    <property type="entry name" value="BCTRLSENSOR"/>
</dbReference>
<dbReference type="Gene3D" id="1.10.287.130">
    <property type="match status" value="1"/>
</dbReference>
<dbReference type="Pfam" id="PF00512">
    <property type="entry name" value="HisKA"/>
    <property type="match status" value="1"/>
</dbReference>
<comment type="catalytic activity">
    <reaction evidence="1">
        <text>ATP + protein L-histidine = ADP + protein N-phospho-L-histidine.</text>
        <dbReference type="EC" id="2.7.13.3"/>
    </reaction>
</comment>